<dbReference type="Proteomes" id="UP000822688">
    <property type="component" value="Chromosome 1"/>
</dbReference>
<dbReference type="AlphaFoldDB" id="A0A8T0JBV2"/>
<reference evidence="1" key="1">
    <citation type="submission" date="2020-06" db="EMBL/GenBank/DDBJ databases">
        <title>WGS assembly of Ceratodon purpureus strain R40.</title>
        <authorList>
            <person name="Carey S.B."/>
            <person name="Jenkins J."/>
            <person name="Shu S."/>
            <person name="Lovell J.T."/>
            <person name="Sreedasyam A."/>
            <person name="Maumus F."/>
            <person name="Tiley G.P."/>
            <person name="Fernandez-Pozo N."/>
            <person name="Barry K."/>
            <person name="Chen C."/>
            <person name="Wang M."/>
            <person name="Lipzen A."/>
            <person name="Daum C."/>
            <person name="Saski C.A."/>
            <person name="Payton A.C."/>
            <person name="Mcbreen J.C."/>
            <person name="Conrad R.E."/>
            <person name="Kollar L.M."/>
            <person name="Olsson S."/>
            <person name="Huttunen S."/>
            <person name="Landis J.B."/>
            <person name="Wickett N.J."/>
            <person name="Johnson M.G."/>
            <person name="Rensing S.A."/>
            <person name="Grimwood J."/>
            <person name="Schmutz J."/>
            <person name="Mcdaniel S.F."/>
        </authorList>
    </citation>
    <scope>NUCLEOTIDE SEQUENCE</scope>
    <source>
        <strain evidence="1">R40</strain>
    </source>
</reference>
<dbReference type="EMBL" id="CM026421">
    <property type="protein sequence ID" value="KAG0592191.1"/>
    <property type="molecule type" value="Genomic_DNA"/>
</dbReference>
<evidence type="ECO:0000313" key="2">
    <source>
        <dbReference type="Proteomes" id="UP000822688"/>
    </source>
</evidence>
<sequence length="134" mass="15154">MNTTLDVQNLLMDTQGDVIMTEAGLDENQAVNDDQALPDVNQNVLEGERLRCSADLNPQGSPGRYAYTRASRWDILPFLDVGDAKYQSMLEENRLLRMRNEDLEEADKLKNEVISGLNEAIGILNEVIRVYVRI</sequence>
<name>A0A8T0JBV2_CERPU</name>
<proteinExistence type="predicted"/>
<comment type="caution">
    <text evidence="1">The sequence shown here is derived from an EMBL/GenBank/DDBJ whole genome shotgun (WGS) entry which is preliminary data.</text>
</comment>
<protein>
    <submittedName>
        <fullName evidence="1">Uncharacterized protein</fullName>
    </submittedName>
</protein>
<evidence type="ECO:0000313" key="1">
    <source>
        <dbReference type="EMBL" id="KAG0592191.1"/>
    </source>
</evidence>
<keyword evidence="2" id="KW-1185">Reference proteome</keyword>
<accession>A0A8T0JBV2</accession>
<gene>
    <name evidence="1" type="ORF">KC19_1G232400</name>
</gene>
<organism evidence="1 2">
    <name type="scientific">Ceratodon purpureus</name>
    <name type="common">Fire moss</name>
    <name type="synonym">Dicranum purpureum</name>
    <dbReference type="NCBI Taxonomy" id="3225"/>
    <lineage>
        <taxon>Eukaryota</taxon>
        <taxon>Viridiplantae</taxon>
        <taxon>Streptophyta</taxon>
        <taxon>Embryophyta</taxon>
        <taxon>Bryophyta</taxon>
        <taxon>Bryophytina</taxon>
        <taxon>Bryopsida</taxon>
        <taxon>Dicranidae</taxon>
        <taxon>Pseudoditrichales</taxon>
        <taxon>Ditrichaceae</taxon>
        <taxon>Ceratodon</taxon>
    </lineage>
</organism>